<gene>
    <name evidence="1" type="ORF">COW28_03295</name>
</gene>
<accession>A0A2M7GYV0</accession>
<dbReference type="SUPFAM" id="SSF88723">
    <property type="entry name" value="PIN domain-like"/>
    <property type="match status" value="1"/>
</dbReference>
<reference evidence="2" key="1">
    <citation type="submission" date="2017-09" db="EMBL/GenBank/DDBJ databases">
        <title>Depth-based differentiation of microbial function through sediment-hosted aquifers and enrichment of novel symbionts in the deep terrestrial subsurface.</title>
        <authorList>
            <person name="Probst A.J."/>
            <person name="Ladd B."/>
            <person name="Jarett J.K."/>
            <person name="Geller-Mcgrath D.E."/>
            <person name="Sieber C.M.K."/>
            <person name="Emerson J.B."/>
            <person name="Anantharaman K."/>
            <person name="Thomas B.C."/>
            <person name="Malmstrom R."/>
            <person name="Stieglmeier M."/>
            <person name="Klingl A."/>
            <person name="Woyke T."/>
            <person name="Ryan C.M."/>
            <person name="Banfield J.F."/>
        </authorList>
    </citation>
    <scope>NUCLEOTIDE SEQUENCE [LARGE SCALE GENOMIC DNA]</scope>
</reference>
<dbReference type="AlphaFoldDB" id="A0A2M7GYV0"/>
<sequence length="168" mass="19725">MILYFDNCVWLRKFDNLKDEKIVNQQRDIQEILNLRREGRVQIASSDAVEAELMPLLDKNMEREKERIMAFVDKNSDARLPTAYNRLDSPKWARLGVMRLAGKEMTEKVKELINRSFKHDDAVHIATAIEGKADFFITVDEDIQRKSPDLNEIKIVYPSEVLKYIIRK</sequence>
<dbReference type="Proteomes" id="UP000230025">
    <property type="component" value="Unassembled WGS sequence"/>
</dbReference>
<organism evidence="1 2">
    <name type="scientific">bacterium (Candidatus Ratteibacteria) CG15_BIG_FIL_POST_REV_8_21_14_020_41_12</name>
    <dbReference type="NCBI Taxonomy" id="2014291"/>
    <lineage>
        <taxon>Bacteria</taxon>
        <taxon>Candidatus Ratteibacteria</taxon>
    </lineage>
</organism>
<dbReference type="EMBL" id="PFFY01000154">
    <property type="protein sequence ID" value="PIW33673.1"/>
    <property type="molecule type" value="Genomic_DNA"/>
</dbReference>
<evidence type="ECO:0000313" key="2">
    <source>
        <dbReference type="Proteomes" id="UP000230025"/>
    </source>
</evidence>
<evidence type="ECO:0000313" key="1">
    <source>
        <dbReference type="EMBL" id="PIW33673.1"/>
    </source>
</evidence>
<name>A0A2M7GYV0_9BACT</name>
<comment type="caution">
    <text evidence="1">The sequence shown here is derived from an EMBL/GenBank/DDBJ whole genome shotgun (WGS) entry which is preliminary data.</text>
</comment>
<protein>
    <submittedName>
        <fullName evidence="1">Uncharacterized protein</fullName>
    </submittedName>
</protein>
<proteinExistence type="predicted"/>
<dbReference type="InterPro" id="IPR029060">
    <property type="entry name" value="PIN-like_dom_sf"/>
</dbReference>